<feature type="compositionally biased region" description="Polar residues" evidence="1">
    <location>
        <begin position="59"/>
        <end position="69"/>
    </location>
</feature>
<protein>
    <submittedName>
        <fullName evidence="2">Uncharacterized protein</fullName>
    </submittedName>
</protein>
<feature type="region of interest" description="Disordered" evidence="1">
    <location>
        <begin position="1"/>
        <end position="20"/>
    </location>
</feature>
<proteinExistence type="predicted"/>
<evidence type="ECO:0000256" key="1">
    <source>
        <dbReference type="SAM" id="MobiDB-lite"/>
    </source>
</evidence>
<feature type="compositionally biased region" description="Low complexity" evidence="1">
    <location>
        <begin position="1"/>
        <end position="16"/>
    </location>
</feature>
<organism evidence="2">
    <name type="scientific">Siphoviridae sp. ct0hG5</name>
    <dbReference type="NCBI Taxonomy" id="2826269"/>
    <lineage>
        <taxon>Viruses</taxon>
        <taxon>Duplodnaviria</taxon>
        <taxon>Heunggongvirae</taxon>
        <taxon>Uroviricota</taxon>
        <taxon>Caudoviricetes</taxon>
    </lineage>
</organism>
<accession>A0A8S5QJU2</accession>
<dbReference type="EMBL" id="BK015677">
    <property type="protein sequence ID" value="DAE19550.1"/>
    <property type="molecule type" value="Genomic_DNA"/>
</dbReference>
<reference evidence="2" key="1">
    <citation type="journal article" date="2021" name="Proc. Natl. Acad. Sci. U.S.A.">
        <title>A Catalog of Tens of Thousands of Viruses from Human Metagenomes Reveals Hidden Associations with Chronic Diseases.</title>
        <authorList>
            <person name="Tisza M.J."/>
            <person name="Buck C.B."/>
        </authorList>
    </citation>
    <scope>NUCLEOTIDE SEQUENCE</scope>
    <source>
        <strain evidence="2">Ct0hG5</strain>
    </source>
</reference>
<evidence type="ECO:0000313" key="2">
    <source>
        <dbReference type="EMBL" id="DAE19550.1"/>
    </source>
</evidence>
<sequence>MSTTTVMPTTGTPRTPSASARISQLHKVIGQVPACSNGKGEAIWNASNSIGVRPDFTTAQSHRASSRVQQWERRGHPSSGSW</sequence>
<feature type="region of interest" description="Disordered" evidence="1">
    <location>
        <begin position="59"/>
        <end position="82"/>
    </location>
</feature>
<name>A0A8S5QJU2_9CAUD</name>